<proteinExistence type="predicted"/>
<name>A0A0C2BGP9_9BURK</name>
<reference evidence="1 2" key="1">
    <citation type="submission" date="2014-12" db="EMBL/GenBank/DDBJ databases">
        <title>Denitrispirillum autotrophicum gen. nov., sp. nov., Denitrifying, Facultatively Autotrophic Bacteria Isolated from Rice Paddy Soil.</title>
        <authorList>
            <person name="Ishii S."/>
            <person name="Ashida N."/>
            <person name="Ohno H."/>
            <person name="Otsuka S."/>
            <person name="Yokota A."/>
            <person name="Senoo K."/>
        </authorList>
    </citation>
    <scope>NUCLEOTIDE SEQUENCE [LARGE SCALE GENOMIC DNA]</scope>
    <source>
        <strain evidence="1 2">TSA66</strain>
    </source>
</reference>
<accession>A0A0C2BGP9</accession>
<comment type="caution">
    <text evidence="1">The sequence shown here is derived from an EMBL/GenBank/DDBJ whole genome shotgun (WGS) entry which is preliminary data.</text>
</comment>
<gene>
    <name evidence="1" type="ORF">TSA66_05500</name>
</gene>
<organism evidence="1 2">
    <name type="scientific">Noviherbaspirillum autotrophicum</name>
    <dbReference type="NCBI Taxonomy" id="709839"/>
    <lineage>
        <taxon>Bacteria</taxon>
        <taxon>Pseudomonadati</taxon>
        <taxon>Pseudomonadota</taxon>
        <taxon>Betaproteobacteria</taxon>
        <taxon>Burkholderiales</taxon>
        <taxon>Oxalobacteraceae</taxon>
        <taxon>Noviherbaspirillum</taxon>
    </lineage>
</organism>
<dbReference type="AlphaFoldDB" id="A0A0C2BGP9"/>
<evidence type="ECO:0000313" key="2">
    <source>
        <dbReference type="Proteomes" id="UP000031572"/>
    </source>
</evidence>
<keyword evidence="2" id="KW-1185">Reference proteome</keyword>
<evidence type="ECO:0000313" key="1">
    <source>
        <dbReference type="EMBL" id="KIF80395.1"/>
    </source>
</evidence>
<protein>
    <submittedName>
        <fullName evidence="1">Uncharacterized protein</fullName>
    </submittedName>
</protein>
<dbReference type="EMBL" id="JWJG01000028">
    <property type="protein sequence ID" value="KIF80395.1"/>
    <property type="molecule type" value="Genomic_DNA"/>
</dbReference>
<sequence length="67" mass="7716">MPAVDDSHWRWVPFHPTHLDRLMFFNAMLDVGNGKISLKGIGLPYSIKAINYGIYLYFLGFQTNSCH</sequence>
<dbReference type="Proteomes" id="UP000031572">
    <property type="component" value="Unassembled WGS sequence"/>
</dbReference>